<protein>
    <submittedName>
        <fullName evidence="2">Uncharacterized protein</fullName>
    </submittedName>
</protein>
<reference evidence="2 3" key="1">
    <citation type="submission" date="2024-11" db="EMBL/GenBank/DDBJ databases">
        <title>A near-complete genome assembly of Cinchona calisaya.</title>
        <authorList>
            <person name="Lian D.C."/>
            <person name="Zhao X.W."/>
            <person name="Wei L."/>
        </authorList>
    </citation>
    <scope>NUCLEOTIDE SEQUENCE [LARGE SCALE GENOMIC DNA]</scope>
    <source>
        <tissue evidence="2">Nenye</tissue>
    </source>
</reference>
<accession>A0ABD3A013</accession>
<sequence>MGPMRGMVEGGNEKVRGYYDESSRPGGRPKRSEQLHSSSSGYGLRIHLKLHSEGLTGPKGKSGSSIADKR</sequence>
<proteinExistence type="predicted"/>
<evidence type="ECO:0000313" key="2">
    <source>
        <dbReference type="EMBL" id="KAL3524893.1"/>
    </source>
</evidence>
<keyword evidence="3" id="KW-1185">Reference proteome</keyword>
<feature type="region of interest" description="Disordered" evidence="1">
    <location>
        <begin position="1"/>
        <end position="70"/>
    </location>
</feature>
<evidence type="ECO:0000313" key="3">
    <source>
        <dbReference type="Proteomes" id="UP001630127"/>
    </source>
</evidence>
<evidence type="ECO:0000256" key="1">
    <source>
        <dbReference type="SAM" id="MobiDB-lite"/>
    </source>
</evidence>
<comment type="caution">
    <text evidence="2">The sequence shown here is derived from an EMBL/GenBank/DDBJ whole genome shotgun (WGS) entry which is preliminary data.</text>
</comment>
<dbReference type="EMBL" id="JBJUIK010000006">
    <property type="protein sequence ID" value="KAL3524893.1"/>
    <property type="molecule type" value="Genomic_DNA"/>
</dbReference>
<dbReference type="AlphaFoldDB" id="A0ABD3A013"/>
<organism evidence="2 3">
    <name type="scientific">Cinchona calisaya</name>
    <dbReference type="NCBI Taxonomy" id="153742"/>
    <lineage>
        <taxon>Eukaryota</taxon>
        <taxon>Viridiplantae</taxon>
        <taxon>Streptophyta</taxon>
        <taxon>Embryophyta</taxon>
        <taxon>Tracheophyta</taxon>
        <taxon>Spermatophyta</taxon>
        <taxon>Magnoliopsida</taxon>
        <taxon>eudicotyledons</taxon>
        <taxon>Gunneridae</taxon>
        <taxon>Pentapetalae</taxon>
        <taxon>asterids</taxon>
        <taxon>lamiids</taxon>
        <taxon>Gentianales</taxon>
        <taxon>Rubiaceae</taxon>
        <taxon>Cinchonoideae</taxon>
        <taxon>Cinchoneae</taxon>
        <taxon>Cinchona</taxon>
    </lineage>
</organism>
<dbReference type="Proteomes" id="UP001630127">
    <property type="component" value="Unassembled WGS sequence"/>
</dbReference>
<name>A0ABD3A013_9GENT</name>
<gene>
    <name evidence="2" type="ORF">ACH5RR_013265</name>
</gene>
<feature type="compositionally biased region" description="Basic and acidic residues" evidence="1">
    <location>
        <begin position="11"/>
        <end position="23"/>
    </location>
</feature>